<organism evidence="4 5">
    <name type="scientific">Taishania pollutisoli</name>
    <dbReference type="NCBI Taxonomy" id="2766479"/>
    <lineage>
        <taxon>Bacteria</taxon>
        <taxon>Pseudomonadati</taxon>
        <taxon>Bacteroidota</taxon>
        <taxon>Flavobacteriia</taxon>
        <taxon>Flavobacteriales</taxon>
        <taxon>Crocinitomicaceae</taxon>
        <taxon>Taishania</taxon>
    </lineage>
</organism>
<protein>
    <submittedName>
        <fullName evidence="4">Uncharacterized protein</fullName>
    </submittedName>
</protein>
<feature type="compositionally biased region" description="Basic and acidic residues" evidence="2">
    <location>
        <begin position="169"/>
        <end position="182"/>
    </location>
</feature>
<keyword evidence="1" id="KW-0175">Coiled coil</keyword>
<feature type="coiled-coil region" evidence="1">
    <location>
        <begin position="63"/>
        <end position="111"/>
    </location>
</feature>
<dbReference type="EMBL" id="JACVEL010000014">
    <property type="protein sequence ID" value="MBC9813740.1"/>
    <property type="molecule type" value="Genomic_DNA"/>
</dbReference>
<accession>A0A8J6PMZ2</accession>
<keyword evidence="5" id="KW-1185">Reference proteome</keyword>
<name>A0A8J6PMZ2_9FLAO</name>
<sequence>MSELEQQTSTKKSGLNTLVVILLLAGIGVMTFLWSSTRSELSESNEQMAMMESMLSEYTGEVTKDLSSDLKNMLETYNALEKKAKEQGDLNAEQAAEIDAQRTQIKELLDKVERGKWTAAELAKMRRENETLRNIMKGYVHQIDSLNTLNLKLTSDLDQTRTELTTTTSERDTYKQTAEESAARVKEGSKLQAYGFSSGALRSKLNSTTTATDKAKNTVQIKSSFSIGANPIADKGNKAVYMQITKPDGTIFQSRTSNVVSTDQGSVAYSDKKDVDYTGEAVSMAIYYDLRGEEAQKGNYTVKIYCDGTLIGKDSFTLK</sequence>
<evidence type="ECO:0000256" key="1">
    <source>
        <dbReference type="SAM" id="Coils"/>
    </source>
</evidence>
<keyword evidence="3" id="KW-0812">Transmembrane</keyword>
<keyword evidence="3" id="KW-1133">Transmembrane helix</keyword>
<dbReference type="RefSeq" id="WP_163492872.1">
    <property type="nucleotide sequence ID" value="NZ_JACVEL010000014.1"/>
</dbReference>
<comment type="caution">
    <text evidence="4">The sequence shown here is derived from an EMBL/GenBank/DDBJ whole genome shotgun (WGS) entry which is preliminary data.</text>
</comment>
<evidence type="ECO:0000313" key="4">
    <source>
        <dbReference type="EMBL" id="MBC9813740.1"/>
    </source>
</evidence>
<feature type="transmembrane region" description="Helical" evidence="3">
    <location>
        <begin position="15"/>
        <end position="34"/>
    </location>
</feature>
<evidence type="ECO:0000256" key="3">
    <source>
        <dbReference type="SAM" id="Phobius"/>
    </source>
</evidence>
<gene>
    <name evidence="4" type="ORF">H9Y05_14795</name>
</gene>
<proteinExistence type="predicted"/>
<dbReference type="AlphaFoldDB" id="A0A8J6PMZ2"/>
<reference evidence="4" key="1">
    <citation type="submission" date="2020-09" db="EMBL/GenBank/DDBJ databases">
        <title>Taishania pollutisoli gen. nov., sp. nov., Isolated from Tetrabromobisphenol A-Contaminated Soil.</title>
        <authorList>
            <person name="Chen Q."/>
        </authorList>
    </citation>
    <scope>NUCLEOTIDE SEQUENCE</scope>
    <source>
        <strain evidence="4">CZZ-1</strain>
    </source>
</reference>
<evidence type="ECO:0000313" key="5">
    <source>
        <dbReference type="Proteomes" id="UP000652681"/>
    </source>
</evidence>
<evidence type="ECO:0000256" key="2">
    <source>
        <dbReference type="SAM" id="MobiDB-lite"/>
    </source>
</evidence>
<keyword evidence="3" id="KW-0472">Membrane</keyword>
<feature type="region of interest" description="Disordered" evidence="2">
    <location>
        <begin position="162"/>
        <end position="182"/>
    </location>
</feature>
<dbReference type="Proteomes" id="UP000652681">
    <property type="component" value="Unassembled WGS sequence"/>
</dbReference>